<sequence>MSRILKVLLFIIGIFIFFEVGLFASYSVISSGNVDPGEIISIQVDEVNDFIGSLTGKKSLNDQETLNITNNDQVALILNNMTNLSVSLNSVTAKVSSDDTGNQTVTITAVATKDAQITNGGAIEIVPEQTYSITATATGDVYSSGKVEIDTSTIQLKERIVLYNQNNTNISTNNSIENLVQYAQNNSTNVTKAANNTTKKTRA</sequence>
<evidence type="ECO:0000313" key="3">
    <source>
        <dbReference type="EMBL" id="PWL08840.1"/>
    </source>
</evidence>
<proteinExistence type="predicted"/>
<evidence type="ECO:0000313" key="5">
    <source>
        <dbReference type="Proteomes" id="UP000246004"/>
    </source>
</evidence>
<dbReference type="EMBL" id="LWMS01000008">
    <property type="protein sequence ID" value="PWL08840.1"/>
    <property type="molecule type" value="Genomic_DNA"/>
</dbReference>
<reference evidence="3 5" key="1">
    <citation type="submission" date="2016-04" db="EMBL/GenBank/DDBJ databases">
        <title>Genome sequence of Methanosphaera cuniculi DSM 4103.</title>
        <authorList>
            <person name="Poehlein A."/>
            <person name="Seedorf H."/>
            <person name="Daniel R."/>
        </authorList>
    </citation>
    <scope>NUCLEOTIDE SEQUENCE [LARGE SCALE GENOMIC DNA]</scope>
    <source>
        <strain evidence="3 5">DSM 4103</strain>
    </source>
</reference>
<dbReference type="Proteomes" id="UP000217528">
    <property type="component" value="Unassembled WGS sequence"/>
</dbReference>
<name>A0A2A2HF97_9EURY</name>
<feature type="transmembrane region" description="Helical" evidence="1">
    <location>
        <begin position="7"/>
        <end position="29"/>
    </location>
</feature>
<reference evidence="2 4" key="2">
    <citation type="journal article" date="2017" name="BMC Genomics">
        <title>Genomic analysis of methanogenic archaea reveals a shift towards energy conservation.</title>
        <authorList>
            <person name="Gilmore S.P."/>
            <person name="Henske J.K."/>
            <person name="Sexton J.A."/>
            <person name="Solomon K.V."/>
            <person name="Seppala S."/>
            <person name="Yoo J.I."/>
            <person name="Huyett L.M."/>
            <person name="Pressman A."/>
            <person name="Cogan J.Z."/>
            <person name="Kivenson V."/>
            <person name="Peng X."/>
            <person name="Tan Y."/>
            <person name="Valentine D.L."/>
            <person name="O'Malley M.A."/>
        </authorList>
    </citation>
    <scope>NUCLEOTIDE SEQUENCE [LARGE SCALE GENOMIC DNA]</scope>
    <source>
        <strain evidence="2 4">1R-7</strain>
    </source>
</reference>
<keyword evidence="1" id="KW-0812">Transmembrane</keyword>
<evidence type="ECO:0000313" key="2">
    <source>
        <dbReference type="EMBL" id="PAV07954.1"/>
    </source>
</evidence>
<comment type="caution">
    <text evidence="2">The sequence shown here is derived from an EMBL/GenBank/DDBJ whole genome shotgun (WGS) entry which is preliminary data.</text>
</comment>
<keyword evidence="1" id="KW-0472">Membrane</keyword>
<dbReference type="Proteomes" id="UP000246004">
    <property type="component" value="Unassembled WGS sequence"/>
</dbReference>
<dbReference type="AlphaFoldDB" id="A0A2A2HF97"/>
<evidence type="ECO:0000313" key="4">
    <source>
        <dbReference type="Proteomes" id="UP000217528"/>
    </source>
</evidence>
<dbReference type="EMBL" id="LMVN01000004">
    <property type="protein sequence ID" value="PAV07954.1"/>
    <property type="molecule type" value="Genomic_DNA"/>
</dbReference>
<dbReference type="RefSeq" id="WP_095608160.1">
    <property type="nucleotide sequence ID" value="NZ_CAUHCB010000022.1"/>
</dbReference>
<keyword evidence="4" id="KW-1185">Reference proteome</keyword>
<dbReference type="OrthoDB" id="71026at2157"/>
<protein>
    <submittedName>
        <fullName evidence="2">Uncharacterized protein</fullName>
    </submittedName>
</protein>
<gene>
    <name evidence="2" type="ORF">ASJ82_01565</name>
    <name evidence="3" type="ORF">MSCUN_02790</name>
</gene>
<organism evidence="2 4">
    <name type="scientific">Methanosphaera cuniculi</name>
    <dbReference type="NCBI Taxonomy" id="1077256"/>
    <lineage>
        <taxon>Archaea</taxon>
        <taxon>Methanobacteriati</taxon>
        <taxon>Methanobacteriota</taxon>
        <taxon>Methanomada group</taxon>
        <taxon>Methanobacteria</taxon>
        <taxon>Methanobacteriales</taxon>
        <taxon>Methanobacteriaceae</taxon>
        <taxon>Methanosphaera</taxon>
    </lineage>
</organism>
<keyword evidence="1" id="KW-1133">Transmembrane helix</keyword>
<accession>A0A2A2HF97</accession>
<evidence type="ECO:0000256" key="1">
    <source>
        <dbReference type="SAM" id="Phobius"/>
    </source>
</evidence>